<dbReference type="Proteomes" id="UP000298111">
    <property type="component" value="Unassembled WGS sequence"/>
</dbReference>
<evidence type="ECO:0000313" key="2">
    <source>
        <dbReference type="EMBL" id="TGG78005.1"/>
    </source>
</evidence>
<name>A0A6C1C8H6_9ACTN</name>
<reference evidence="2 3" key="1">
    <citation type="submission" date="2018-10" db="EMBL/GenBank/DDBJ databases">
        <title>Isolation of pseudouridimycin from Streptomyces albus DSM 40763.</title>
        <authorList>
            <person name="Rosenqvist P."/>
            <person name="Metsae-Ketelae M."/>
            <person name="Virta P."/>
        </authorList>
    </citation>
    <scope>NUCLEOTIDE SEQUENCE [LARGE SCALE GENOMIC DNA]</scope>
    <source>
        <strain evidence="2 3">DSM 40763</strain>
    </source>
</reference>
<gene>
    <name evidence="2" type="ORF">D8771_25435</name>
</gene>
<sequence length="160" mass="17421">MGLLGPDGKEIPPHKLPGGAPTPSKADLKRGAEALKILKKRIDGAITKLDNSAAAKHAISARRVTRKSFSGENTLFFEADDLYAKFTEVHDTLTQLSQTLRDQIDAIGIAVKGADGNFDAVDAAERRRFWQIQARTEALLKQKGHAKDEPGADKKPETHL</sequence>
<proteinExistence type="predicted"/>
<organism evidence="2 3">
    <name type="scientific">Streptomyces albus</name>
    <dbReference type="NCBI Taxonomy" id="1888"/>
    <lineage>
        <taxon>Bacteria</taxon>
        <taxon>Bacillati</taxon>
        <taxon>Actinomycetota</taxon>
        <taxon>Actinomycetes</taxon>
        <taxon>Kitasatosporales</taxon>
        <taxon>Streptomycetaceae</taxon>
        <taxon>Streptomyces</taxon>
    </lineage>
</organism>
<dbReference type="EMBL" id="RCIY01000088">
    <property type="protein sequence ID" value="TGG78005.1"/>
    <property type="molecule type" value="Genomic_DNA"/>
</dbReference>
<evidence type="ECO:0000313" key="3">
    <source>
        <dbReference type="Proteomes" id="UP000298111"/>
    </source>
</evidence>
<accession>A0A6C1C8H6</accession>
<feature type="compositionally biased region" description="Basic and acidic residues" evidence="1">
    <location>
        <begin position="145"/>
        <end position="160"/>
    </location>
</feature>
<protein>
    <submittedName>
        <fullName evidence="2">Uncharacterized protein</fullName>
    </submittedName>
</protein>
<dbReference type="RefSeq" id="WP_135567529.1">
    <property type="nucleotide sequence ID" value="NZ_BNEJ01000031.1"/>
</dbReference>
<feature type="region of interest" description="Disordered" evidence="1">
    <location>
        <begin position="140"/>
        <end position="160"/>
    </location>
</feature>
<evidence type="ECO:0000256" key="1">
    <source>
        <dbReference type="SAM" id="MobiDB-lite"/>
    </source>
</evidence>
<dbReference type="GeneID" id="75180997"/>
<comment type="caution">
    <text evidence="2">The sequence shown here is derived from an EMBL/GenBank/DDBJ whole genome shotgun (WGS) entry which is preliminary data.</text>
</comment>
<feature type="region of interest" description="Disordered" evidence="1">
    <location>
        <begin position="1"/>
        <end position="27"/>
    </location>
</feature>
<dbReference type="AlphaFoldDB" id="A0A6C1C8H6"/>